<dbReference type="EMBL" id="CM000881">
    <property type="protein sequence ID" value="PNT71442.1"/>
    <property type="molecule type" value="Genomic_DNA"/>
</dbReference>
<evidence type="ECO:0008006" key="5">
    <source>
        <dbReference type="Google" id="ProtNLM"/>
    </source>
</evidence>
<feature type="compositionally biased region" description="Basic and acidic residues" evidence="1">
    <location>
        <begin position="128"/>
        <end position="154"/>
    </location>
</feature>
<dbReference type="AlphaFoldDB" id="A0A2K2DB07"/>
<feature type="region of interest" description="Disordered" evidence="1">
    <location>
        <begin position="109"/>
        <end position="192"/>
    </location>
</feature>
<reference evidence="2" key="2">
    <citation type="submission" date="2017-06" db="EMBL/GenBank/DDBJ databases">
        <title>WGS assembly of Brachypodium distachyon.</title>
        <authorList>
            <consortium name="The International Brachypodium Initiative"/>
            <person name="Lucas S."/>
            <person name="Harmon-Smith M."/>
            <person name="Lail K."/>
            <person name="Tice H."/>
            <person name="Grimwood J."/>
            <person name="Bruce D."/>
            <person name="Barry K."/>
            <person name="Shu S."/>
            <person name="Lindquist E."/>
            <person name="Wang M."/>
            <person name="Pitluck S."/>
            <person name="Vogel J.P."/>
            <person name="Garvin D.F."/>
            <person name="Mockler T.C."/>
            <person name="Schmutz J."/>
            <person name="Rokhsar D."/>
            <person name="Bevan M.W."/>
        </authorList>
    </citation>
    <scope>NUCLEOTIDE SEQUENCE</scope>
    <source>
        <strain evidence="2">Bd21</strain>
    </source>
</reference>
<dbReference type="STRING" id="15368.A0A2K2DB07"/>
<proteinExistence type="predicted"/>
<dbReference type="Gramene" id="PNT71442">
    <property type="protein sequence ID" value="PNT71442"/>
    <property type="gene ID" value="BRADI_2g27652v3"/>
</dbReference>
<name>A0A2K2DB07_BRADI</name>
<evidence type="ECO:0000313" key="3">
    <source>
        <dbReference type="EnsemblPlants" id="PNT71442"/>
    </source>
</evidence>
<gene>
    <name evidence="2" type="ORF">BRADI_2g27652v3</name>
</gene>
<dbReference type="EnsemblPlants" id="PNT71442">
    <property type="protein sequence ID" value="PNT71442"/>
    <property type="gene ID" value="BRADI_2g27652v3"/>
</dbReference>
<dbReference type="Proteomes" id="UP000008810">
    <property type="component" value="Chromosome 2"/>
</dbReference>
<accession>A0A2K2DB07</accession>
<protein>
    <recommendedName>
        <fullName evidence="5">HMA domain-containing protein</fullName>
    </recommendedName>
</protein>
<reference evidence="3" key="3">
    <citation type="submission" date="2018-08" db="UniProtKB">
        <authorList>
            <consortium name="EnsemblPlants"/>
        </authorList>
    </citation>
    <scope>IDENTIFICATION</scope>
    <source>
        <strain evidence="3">cv. Bd21</strain>
    </source>
</reference>
<dbReference type="OrthoDB" id="689350at2759"/>
<evidence type="ECO:0000313" key="4">
    <source>
        <dbReference type="Proteomes" id="UP000008810"/>
    </source>
</evidence>
<organism evidence="2">
    <name type="scientific">Brachypodium distachyon</name>
    <name type="common">Purple false brome</name>
    <name type="synonym">Trachynia distachya</name>
    <dbReference type="NCBI Taxonomy" id="15368"/>
    <lineage>
        <taxon>Eukaryota</taxon>
        <taxon>Viridiplantae</taxon>
        <taxon>Streptophyta</taxon>
        <taxon>Embryophyta</taxon>
        <taxon>Tracheophyta</taxon>
        <taxon>Spermatophyta</taxon>
        <taxon>Magnoliopsida</taxon>
        <taxon>Liliopsida</taxon>
        <taxon>Poales</taxon>
        <taxon>Poaceae</taxon>
        <taxon>BOP clade</taxon>
        <taxon>Pooideae</taxon>
        <taxon>Stipodae</taxon>
        <taxon>Brachypodieae</taxon>
        <taxon>Brachypodium</taxon>
    </lineage>
</organism>
<evidence type="ECO:0000313" key="2">
    <source>
        <dbReference type="EMBL" id="PNT71442.1"/>
    </source>
</evidence>
<reference evidence="2 3" key="1">
    <citation type="journal article" date="2010" name="Nature">
        <title>Genome sequencing and analysis of the model grass Brachypodium distachyon.</title>
        <authorList>
            <consortium name="International Brachypodium Initiative"/>
        </authorList>
    </citation>
    <scope>NUCLEOTIDE SEQUENCE [LARGE SCALE GENOMIC DNA]</scope>
    <source>
        <strain evidence="2 3">Bd21</strain>
    </source>
</reference>
<sequence>MVEEDARFTEVWATATIRCEFSSLPVWLAQSPFFLTAETVLMATEPYRCKTLVLRVSIHCEGCKKKVKKALQSVDDRGRKPGESQGSAAGDGAFEYTAKILQVTTEQKGKLKLGKRGSGEKVLGPLPEQEKNKRAKSEGNGESKEGQEPRKLEGNVEATAIHQWRSRETTATDEPSYLVRDISGGRLRDDRH</sequence>
<dbReference type="InParanoid" id="A0A2K2DB07"/>
<evidence type="ECO:0000256" key="1">
    <source>
        <dbReference type="SAM" id="MobiDB-lite"/>
    </source>
</evidence>
<dbReference type="Gene3D" id="3.30.70.100">
    <property type="match status" value="1"/>
</dbReference>
<keyword evidence="4" id="KW-1185">Reference proteome</keyword>